<sequence>MESEKGLQELRYSEDSDKRKKLDGFTVFDIRGAKDTNMSGQRDLESFKSETKYDLRKSLAWDSAFFTSPGFLESEELFHALNSRDSLGHDQRQLLSAMSLEPEMKTRIDECSVRKSLAWDNAFFTSEGVLNPEELSLVNQGFKKSELEELCWSSESNRSIDSDISSLASLEVELFEDIRKSMNKSSKASSSRQGRCMDMQKLHSPRKLESAPRLKFSAASRESDSLSSLKPPKILGRVRRIPTAPTKRVANEVNKNIQATSTAKSSPAPMKPNRGETCCHVHSSSSLSPQSPVMSTCNQFSVRRSSLMSSSASPDTICRHFCVDSDASTLLDPERLHDSHEEMGSDSIASRNVKPSCLRMPSPKIGFFDVDDFLVPAESEEKPHSSGKNAPSKVETGIRNFNGFAHRSKPRKLQASQTPKQSRNSKICPQKTIQFTVSGTLKSTLPATSKARNDLNSEDKSIDCLWNEKLVNLGELETEFGVESCAGLDNKADAEAVGREKAQFFLNGKKSMQKAFKGPRHFTLERTHIC</sequence>
<dbReference type="EMBL" id="CM039428">
    <property type="protein sequence ID" value="KAI4352886.1"/>
    <property type="molecule type" value="Genomic_DNA"/>
</dbReference>
<comment type="caution">
    <text evidence="1">The sequence shown here is derived from an EMBL/GenBank/DDBJ whole genome shotgun (WGS) entry which is preliminary data.</text>
</comment>
<accession>A0ACB9PWG0</accession>
<evidence type="ECO:0000313" key="2">
    <source>
        <dbReference type="Proteomes" id="UP000828941"/>
    </source>
</evidence>
<keyword evidence="2" id="KW-1185">Reference proteome</keyword>
<dbReference type="Proteomes" id="UP000828941">
    <property type="component" value="Chromosome 3"/>
</dbReference>
<gene>
    <name evidence="1" type="ORF">L6164_007095</name>
</gene>
<evidence type="ECO:0000313" key="1">
    <source>
        <dbReference type="EMBL" id="KAI4352886.1"/>
    </source>
</evidence>
<organism evidence="1 2">
    <name type="scientific">Bauhinia variegata</name>
    <name type="common">Purple orchid tree</name>
    <name type="synonym">Phanera variegata</name>
    <dbReference type="NCBI Taxonomy" id="167791"/>
    <lineage>
        <taxon>Eukaryota</taxon>
        <taxon>Viridiplantae</taxon>
        <taxon>Streptophyta</taxon>
        <taxon>Embryophyta</taxon>
        <taxon>Tracheophyta</taxon>
        <taxon>Spermatophyta</taxon>
        <taxon>Magnoliopsida</taxon>
        <taxon>eudicotyledons</taxon>
        <taxon>Gunneridae</taxon>
        <taxon>Pentapetalae</taxon>
        <taxon>rosids</taxon>
        <taxon>fabids</taxon>
        <taxon>Fabales</taxon>
        <taxon>Fabaceae</taxon>
        <taxon>Cercidoideae</taxon>
        <taxon>Cercideae</taxon>
        <taxon>Bauhiniinae</taxon>
        <taxon>Bauhinia</taxon>
    </lineage>
</organism>
<name>A0ACB9PWG0_BAUVA</name>
<proteinExistence type="predicted"/>
<reference evidence="1 2" key="1">
    <citation type="journal article" date="2022" name="DNA Res.">
        <title>Chromosomal-level genome assembly of the orchid tree Bauhinia variegata (Leguminosae; Cercidoideae) supports the allotetraploid origin hypothesis of Bauhinia.</title>
        <authorList>
            <person name="Zhong Y."/>
            <person name="Chen Y."/>
            <person name="Zheng D."/>
            <person name="Pang J."/>
            <person name="Liu Y."/>
            <person name="Luo S."/>
            <person name="Meng S."/>
            <person name="Qian L."/>
            <person name="Wei D."/>
            <person name="Dai S."/>
            <person name="Zhou R."/>
        </authorList>
    </citation>
    <scope>NUCLEOTIDE SEQUENCE [LARGE SCALE GENOMIC DNA]</scope>
    <source>
        <strain evidence="1">BV-YZ2020</strain>
    </source>
</reference>
<protein>
    <submittedName>
        <fullName evidence="1">Uncharacterized protein</fullName>
    </submittedName>
</protein>